<dbReference type="Proteomes" id="UP001164803">
    <property type="component" value="Chromosome"/>
</dbReference>
<comment type="similarity">
    <text evidence="1">Belongs to the HMG-CoA lyase family.</text>
</comment>
<evidence type="ECO:0000256" key="3">
    <source>
        <dbReference type="ARBA" id="ARBA00023239"/>
    </source>
</evidence>
<name>A0ABY6Z1P3_9BACL</name>
<dbReference type="PANTHER" id="PTHR42738">
    <property type="entry name" value="HYDROXYMETHYLGLUTARYL-COA LYASE"/>
    <property type="match status" value="1"/>
</dbReference>
<gene>
    <name evidence="5" type="ORF">NZD86_21985</name>
</gene>
<dbReference type="PANTHER" id="PTHR42738:SF7">
    <property type="entry name" value="HYDROXYMETHYLGLUTARYL-COA LYASE"/>
    <property type="match status" value="1"/>
</dbReference>
<dbReference type="InterPro" id="IPR043594">
    <property type="entry name" value="HMGL"/>
</dbReference>
<dbReference type="CDD" id="cd07938">
    <property type="entry name" value="DRE_TIM_HMGL"/>
    <property type="match status" value="1"/>
</dbReference>
<evidence type="ECO:0000256" key="2">
    <source>
        <dbReference type="ARBA" id="ARBA00022723"/>
    </source>
</evidence>
<dbReference type="EMBL" id="CP104064">
    <property type="protein sequence ID" value="WAH36807.1"/>
    <property type="molecule type" value="Genomic_DNA"/>
</dbReference>
<keyword evidence="2" id="KW-0479">Metal-binding</keyword>
<dbReference type="GO" id="GO:0016829">
    <property type="term" value="F:lyase activity"/>
    <property type="evidence" value="ECO:0007669"/>
    <property type="project" value="UniProtKB-KW"/>
</dbReference>
<dbReference type="RefSeq" id="WP_268044195.1">
    <property type="nucleotide sequence ID" value="NZ_CP104064.1"/>
</dbReference>
<dbReference type="PROSITE" id="PS50991">
    <property type="entry name" value="PYR_CT"/>
    <property type="match status" value="1"/>
</dbReference>
<dbReference type="SUPFAM" id="SSF51569">
    <property type="entry name" value="Aldolase"/>
    <property type="match status" value="1"/>
</dbReference>
<keyword evidence="3 5" id="KW-0456">Lyase</keyword>
<accession>A0ABY6Z1P3</accession>
<feature type="domain" description="Pyruvate carboxyltransferase" evidence="4">
    <location>
        <begin position="1"/>
        <end position="256"/>
    </location>
</feature>
<evidence type="ECO:0000256" key="1">
    <source>
        <dbReference type="ARBA" id="ARBA00009405"/>
    </source>
</evidence>
<dbReference type="Gene3D" id="3.20.20.70">
    <property type="entry name" value="Aldolase class I"/>
    <property type="match status" value="1"/>
</dbReference>
<dbReference type="InterPro" id="IPR000891">
    <property type="entry name" value="PYR_CT"/>
</dbReference>
<dbReference type="NCBIfam" id="NF004283">
    <property type="entry name" value="PRK05692.1"/>
    <property type="match status" value="1"/>
</dbReference>
<keyword evidence="6" id="KW-1185">Reference proteome</keyword>
<evidence type="ECO:0000259" key="4">
    <source>
        <dbReference type="PROSITE" id="PS50991"/>
    </source>
</evidence>
<proteinExistence type="inferred from homology"/>
<reference evidence="5" key="1">
    <citation type="submission" date="2022-08" db="EMBL/GenBank/DDBJ databases">
        <title>Alicyclobacillus dauci DSM2870, complete genome.</title>
        <authorList>
            <person name="Wang Q."/>
            <person name="Cai R."/>
            <person name="Wang Z."/>
        </authorList>
    </citation>
    <scope>NUCLEOTIDE SEQUENCE</scope>
    <source>
        <strain evidence="5">DSM 28700</strain>
    </source>
</reference>
<evidence type="ECO:0000313" key="6">
    <source>
        <dbReference type="Proteomes" id="UP001164803"/>
    </source>
</evidence>
<sequence>MQDAHGEISTEQKLRLVQELFAAGVAQVEATSFVSPKWIPKLADAEALMKELTDKSDTIGLVPNFKGYQRAEAAGVSAVTFVVSASPRHQQDNLRMSLERSLDELQRIGEAARNSGIEVRGAISCSFGSPYEEEIITPHQVASIAKQLATLGASEISLADTVGVGTPEVVSAVLDHVRRELPNTSLALHLHDRYGLALGNIVIALERGVTTFETALGGLGGCPFAPDAPGNLNTETFVGWMQRMGIETGVDLTALAAIRSWLLDQLEVSQS</sequence>
<protein>
    <submittedName>
        <fullName evidence="5">Hydroxymethylglutaryl-CoA lyase</fullName>
    </submittedName>
</protein>
<dbReference type="Pfam" id="PF00682">
    <property type="entry name" value="HMGL-like"/>
    <property type="match status" value="1"/>
</dbReference>
<evidence type="ECO:0000313" key="5">
    <source>
        <dbReference type="EMBL" id="WAH36807.1"/>
    </source>
</evidence>
<organism evidence="5 6">
    <name type="scientific">Alicyclobacillus dauci</name>
    <dbReference type="NCBI Taxonomy" id="1475485"/>
    <lineage>
        <taxon>Bacteria</taxon>
        <taxon>Bacillati</taxon>
        <taxon>Bacillota</taxon>
        <taxon>Bacilli</taxon>
        <taxon>Bacillales</taxon>
        <taxon>Alicyclobacillaceae</taxon>
        <taxon>Alicyclobacillus</taxon>
    </lineage>
</organism>
<dbReference type="InterPro" id="IPR013785">
    <property type="entry name" value="Aldolase_TIM"/>
</dbReference>